<protein>
    <submittedName>
        <fullName evidence="1">Uncharacterized protein</fullName>
    </submittedName>
</protein>
<proteinExistence type="predicted"/>
<organism evidence="1 2">
    <name type="scientific">Heyndrickxia acidicola</name>
    <dbReference type="NCBI Taxonomy" id="209389"/>
    <lineage>
        <taxon>Bacteria</taxon>
        <taxon>Bacillati</taxon>
        <taxon>Bacillota</taxon>
        <taxon>Bacilli</taxon>
        <taxon>Bacillales</taxon>
        <taxon>Bacillaceae</taxon>
        <taxon>Heyndrickxia</taxon>
    </lineage>
</organism>
<sequence length="67" mass="7708">MAVTFEHVPYMDETADSVEINYDDTSVKVFHLDMFPELMSIELEDLLNMTVVGMAEAIFARMEDKQC</sequence>
<evidence type="ECO:0000313" key="2">
    <source>
        <dbReference type="Proteomes" id="UP001341444"/>
    </source>
</evidence>
<keyword evidence="2" id="KW-1185">Reference proteome</keyword>
<reference evidence="1 2" key="1">
    <citation type="submission" date="2023-03" db="EMBL/GenBank/DDBJ databases">
        <title>Bacillus Genome Sequencing.</title>
        <authorList>
            <person name="Dunlap C."/>
        </authorList>
    </citation>
    <scope>NUCLEOTIDE SEQUENCE [LARGE SCALE GENOMIC DNA]</scope>
    <source>
        <strain evidence="1 2">B-23453</strain>
    </source>
</reference>
<evidence type="ECO:0000313" key="1">
    <source>
        <dbReference type="EMBL" id="MED1202560.1"/>
    </source>
</evidence>
<accession>A0ABU6MHM2</accession>
<dbReference type="RefSeq" id="WP_157090647.1">
    <property type="nucleotide sequence ID" value="NZ_JARMAB010000006.1"/>
</dbReference>
<name>A0ABU6MHM2_9BACI</name>
<comment type="caution">
    <text evidence="1">The sequence shown here is derived from an EMBL/GenBank/DDBJ whole genome shotgun (WGS) entry which is preliminary data.</text>
</comment>
<dbReference type="Proteomes" id="UP001341444">
    <property type="component" value="Unassembled WGS sequence"/>
</dbReference>
<gene>
    <name evidence="1" type="ORF">P4T90_05570</name>
</gene>
<dbReference type="EMBL" id="JARMAB010000006">
    <property type="protein sequence ID" value="MED1202560.1"/>
    <property type="molecule type" value="Genomic_DNA"/>
</dbReference>